<dbReference type="Pfam" id="PF13481">
    <property type="entry name" value="AAA_25"/>
    <property type="match status" value="1"/>
</dbReference>
<dbReference type="RefSeq" id="WP_320424482.1">
    <property type="nucleotide sequence ID" value="NZ_JAXCLA010000006.1"/>
</dbReference>
<keyword evidence="3" id="KW-1185">Reference proteome</keyword>
<dbReference type="InterPro" id="IPR003593">
    <property type="entry name" value="AAA+_ATPase"/>
</dbReference>
<dbReference type="SUPFAM" id="SSF52540">
    <property type="entry name" value="P-loop containing nucleoside triphosphate hydrolases"/>
    <property type="match status" value="1"/>
</dbReference>
<dbReference type="Gene3D" id="3.40.50.300">
    <property type="entry name" value="P-loop containing nucleotide triphosphate hydrolases"/>
    <property type="match status" value="1"/>
</dbReference>
<protein>
    <submittedName>
        <fullName evidence="2">AAA family ATPase</fullName>
    </submittedName>
</protein>
<proteinExistence type="predicted"/>
<evidence type="ECO:0000313" key="3">
    <source>
        <dbReference type="Proteomes" id="UP001285263"/>
    </source>
</evidence>
<dbReference type="EMBL" id="JAXCLA010000006">
    <property type="protein sequence ID" value="MDY0746544.1"/>
    <property type="molecule type" value="Genomic_DNA"/>
</dbReference>
<accession>A0ABU5DK92</accession>
<organism evidence="2 3">
    <name type="scientific">Roseateles agri</name>
    <dbReference type="NCBI Taxonomy" id="3098619"/>
    <lineage>
        <taxon>Bacteria</taxon>
        <taxon>Pseudomonadati</taxon>
        <taxon>Pseudomonadota</taxon>
        <taxon>Betaproteobacteria</taxon>
        <taxon>Burkholderiales</taxon>
        <taxon>Sphaerotilaceae</taxon>
        <taxon>Roseateles</taxon>
    </lineage>
</organism>
<dbReference type="InterPro" id="IPR027417">
    <property type="entry name" value="P-loop_NTPase"/>
</dbReference>
<gene>
    <name evidence="2" type="ORF">SNE35_18670</name>
</gene>
<name>A0ABU5DK92_9BURK</name>
<evidence type="ECO:0000259" key="1">
    <source>
        <dbReference type="SMART" id="SM00382"/>
    </source>
</evidence>
<feature type="domain" description="AAA+ ATPase" evidence="1">
    <location>
        <begin position="30"/>
        <end position="209"/>
    </location>
</feature>
<reference evidence="2 3" key="1">
    <citation type="submission" date="2023-11" db="EMBL/GenBank/DDBJ databases">
        <title>Paucibacter sp. nov., isolated from fresh soil in Korea.</title>
        <authorList>
            <person name="Le N.T.T."/>
        </authorList>
    </citation>
    <scope>NUCLEOTIDE SEQUENCE [LARGE SCALE GENOMIC DNA]</scope>
    <source>
        <strain evidence="2 3">R3-3</strain>
    </source>
</reference>
<sequence length="346" mass="36282">MEPLPPVRLLRGDAVALEPIEWLWNGYLPAGMLVLLGGAPGCGKTTLALSLAAVVTTAGVWPDGSKCTDAGDVIIWSGEDPPPVIAARLVAAGADMKRVHFVYGLAGEGARAFDPGRDMVSLQATLQGLAAPRLLILDPIVSAVAGDGHKSNEVRRALQPVIELGQRLGCTIVGITHFSKGTGGRDPVERITGSLAFAAQARLVLVAAKGRADGEERRVVVRAKSNVGPDEGGFAYQLKRVDVADGVVGQCVEWLGAVDGSAREILSALDGADDERDGPRSDIEAFIRGCFAGGPITSKQFEADARGAGYEPRTVQRMAKRMGASSRKDGMRGGWTWHLDTLGSGN</sequence>
<dbReference type="Proteomes" id="UP001285263">
    <property type="component" value="Unassembled WGS sequence"/>
</dbReference>
<dbReference type="SMART" id="SM00382">
    <property type="entry name" value="AAA"/>
    <property type="match status" value="1"/>
</dbReference>
<evidence type="ECO:0000313" key="2">
    <source>
        <dbReference type="EMBL" id="MDY0746544.1"/>
    </source>
</evidence>
<comment type="caution">
    <text evidence="2">The sequence shown here is derived from an EMBL/GenBank/DDBJ whole genome shotgun (WGS) entry which is preliminary data.</text>
</comment>